<sequence length="573" mass="62887">MSQGDEYMEGMYTASGVRSKLSRKATTTANDWKEGMSGMRSLFGEHEDITWWRMYVFYGVIGIIVLILLQRVFFLQVVKGSEYVVRAERNRVYSRYTPADRGVIYDRAGEVLARNVPSYSLHIIYNELPDDVESIKQKIADILEIPIEELSDGFKRAQTRLFDSMVVAINISHEKQLVIQSRYDELVGVTVVKSALRQYPQGKYMSSLLGYTGKISDDEFYGSDAGTYVFGGFVGKTGIEYQYESDLRGEVGQYVVEVEATGKVNKEIEVTQSTPGDELTLSIDINVQKKLFELMEKYITKVGSTGGSAIITNVRTGQVYAMVSLPTYDNNVFTTGSSKEVVDVLTNPEALLINRGLSGSYPPGSTVKMAIGAMALEKGVIKPSTQISGSPQVISINGFDFPDWTYSWGRGPHGMMDLPGAIANSSDIFFYKVGGGYPPECKVGTVRCEIEGLGVNGVVEALRTFGFGSRVGIDLPGENAGLVPDPLWKEQVRNEDWYLGNTYHLSIGQGDLLATPLQVLNLTNIVATDGSVPVPHVVTHIGGVAVENTPQIENPVSLQNLKLSRQGMIDAVS</sequence>
<evidence type="ECO:0000256" key="9">
    <source>
        <dbReference type="ARBA" id="ARBA00023316"/>
    </source>
</evidence>
<evidence type="ECO:0000256" key="3">
    <source>
        <dbReference type="ARBA" id="ARBA00022475"/>
    </source>
</evidence>
<keyword evidence="5" id="KW-0133">Cell shape</keyword>
<dbReference type="PANTHER" id="PTHR30627:SF2">
    <property type="entry name" value="PEPTIDOGLYCAN D,D-TRANSPEPTIDASE MRDA"/>
    <property type="match status" value="1"/>
</dbReference>
<keyword evidence="9" id="KW-0961">Cell wall biogenesis/degradation</keyword>
<evidence type="ECO:0000256" key="6">
    <source>
        <dbReference type="ARBA" id="ARBA00022984"/>
    </source>
</evidence>
<feature type="transmembrane region" description="Helical" evidence="10">
    <location>
        <begin position="49"/>
        <end position="69"/>
    </location>
</feature>
<dbReference type="Proteomes" id="UP000228495">
    <property type="component" value="Unassembled WGS sequence"/>
</dbReference>
<name>A0A2H0BGI3_UNCKA</name>
<evidence type="ECO:0000256" key="10">
    <source>
        <dbReference type="SAM" id="Phobius"/>
    </source>
</evidence>
<feature type="domain" description="Penicillin-binding protein transpeptidase" evidence="11">
    <location>
        <begin position="307"/>
        <end position="572"/>
    </location>
</feature>
<dbReference type="InterPro" id="IPR001460">
    <property type="entry name" value="PCN-bd_Tpept"/>
</dbReference>
<gene>
    <name evidence="13" type="ORF">COX05_04835</name>
</gene>
<organism evidence="13 14">
    <name type="scientific">candidate division WWE3 bacterium CG22_combo_CG10-13_8_21_14_all_39_12</name>
    <dbReference type="NCBI Taxonomy" id="1975094"/>
    <lineage>
        <taxon>Bacteria</taxon>
        <taxon>Katanobacteria</taxon>
    </lineage>
</organism>
<keyword evidence="6" id="KW-0573">Peptidoglycan synthesis</keyword>
<feature type="domain" description="Penicillin-binding protein dimerisation" evidence="12">
    <location>
        <begin position="97"/>
        <end position="268"/>
    </location>
</feature>
<evidence type="ECO:0000256" key="2">
    <source>
        <dbReference type="ARBA" id="ARBA00004236"/>
    </source>
</evidence>
<dbReference type="InterPro" id="IPR036138">
    <property type="entry name" value="PBP_dimer_sf"/>
</dbReference>
<dbReference type="GO" id="GO:0005886">
    <property type="term" value="C:plasma membrane"/>
    <property type="evidence" value="ECO:0007669"/>
    <property type="project" value="UniProtKB-SubCell"/>
</dbReference>
<dbReference type="Gene3D" id="3.90.1310.10">
    <property type="entry name" value="Penicillin-binding protein 2a (Domain 2)"/>
    <property type="match status" value="1"/>
</dbReference>
<dbReference type="SUPFAM" id="SSF56601">
    <property type="entry name" value="beta-lactamase/transpeptidase-like"/>
    <property type="match status" value="1"/>
</dbReference>
<keyword evidence="7 10" id="KW-1133">Transmembrane helix</keyword>
<dbReference type="SUPFAM" id="SSF56519">
    <property type="entry name" value="Penicillin binding protein dimerisation domain"/>
    <property type="match status" value="1"/>
</dbReference>
<evidence type="ECO:0008006" key="15">
    <source>
        <dbReference type="Google" id="ProtNLM"/>
    </source>
</evidence>
<dbReference type="Pfam" id="PF00905">
    <property type="entry name" value="Transpeptidase"/>
    <property type="match status" value="1"/>
</dbReference>
<comment type="subcellular location">
    <subcellularLocation>
        <location evidence="2">Cell membrane</location>
    </subcellularLocation>
    <subcellularLocation>
        <location evidence="1">Membrane</location>
        <topology evidence="1">Single-pass membrane protein</topology>
    </subcellularLocation>
</comment>
<accession>A0A2H0BGI3</accession>
<dbReference type="AlphaFoldDB" id="A0A2H0BGI3"/>
<dbReference type="Gene3D" id="3.30.1390.30">
    <property type="entry name" value="Penicillin-binding protein 2a, domain 3"/>
    <property type="match status" value="1"/>
</dbReference>
<dbReference type="GO" id="GO:0009252">
    <property type="term" value="P:peptidoglycan biosynthetic process"/>
    <property type="evidence" value="ECO:0007669"/>
    <property type="project" value="UniProtKB-KW"/>
</dbReference>
<dbReference type="EMBL" id="PCSU01000088">
    <property type="protein sequence ID" value="PIP56098.1"/>
    <property type="molecule type" value="Genomic_DNA"/>
</dbReference>
<dbReference type="Gene3D" id="3.40.710.10">
    <property type="entry name" value="DD-peptidase/beta-lactamase superfamily"/>
    <property type="match status" value="1"/>
</dbReference>
<keyword evidence="8 10" id="KW-0472">Membrane</keyword>
<dbReference type="InterPro" id="IPR050515">
    <property type="entry name" value="Beta-lactam/transpept"/>
</dbReference>
<evidence type="ECO:0000256" key="8">
    <source>
        <dbReference type="ARBA" id="ARBA00023136"/>
    </source>
</evidence>
<evidence type="ECO:0000313" key="14">
    <source>
        <dbReference type="Proteomes" id="UP000228495"/>
    </source>
</evidence>
<evidence type="ECO:0000256" key="4">
    <source>
        <dbReference type="ARBA" id="ARBA00022692"/>
    </source>
</evidence>
<evidence type="ECO:0000259" key="11">
    <source>
        <dbReference type="Pfam" id="PF00905"/>
    </source>
</evidence>
<dbReference type="InterPro" id="IPR012338">
    <property type="entry name" value="Beta-lactam/transpept-like"/>
</dbReference>
<evidence type="ECO:0000259" key="12">
    <source>
        <dbReference type="Pfam" id="PF03717"/>
    </source>
</evidence>
<protein>
    <recommendedName>
        <fullName evidence="15">Penicillin-binding protein 2</fullName>
    </recommendedName>
</protein>
<dbReference type="GO" id="GO:0008658">
    <property type="term" value="F:penicillin binding"/>
    <property type="evidence" value="ECO:0007669"/>
    <property type="project" value="InterPro"/>
</dbReference>
<dbReference type="PANTHER" id="PTHR30627">
    <property type="entry name" value="PEPTIDOGLYCAN D,D-TRANSPEPTIDASE"/>
    <property type="match status" value="1"/>
</dbReference>
<dbReference type="GO" id="GO:0071555">
    <property type="term" value="P:cell wall organization"/>
    <property type="evidence" value="ECO:0007669"/>
    <property type="project" value="UniProtKB-KW"/>
</dbReference>
<keyword evidence="3" id="KW-1003">Cell membrane</keyword>
<dbReference type="GO" id="GO:0071972">
    <property type="term" value="F:peptidoglycan L,D-transpeptidase activity"/>
    <property type="evidence" value="ECO:0007669"/>
    <property type="project" value="TreeGrafter"/>
</dbReference>
<comment type="caution">
    <text evidence="13">The sequence shown here is derived from an EMBL/GenBank/DDBJ whole genome shotgun (WGS) entry which is preliminary data.</text>
</comment>
<dbReference type="GO" id="GO:0008360">
    <property type="term" value="P:regulation of cell shape"/>
    <property type="evidence" value="ECO:0007669"/>
    <property type="project" value="UniProtKB-KW"/>
</dbReference>
<evidence type="ECO:0000256" key="7">
    <source>
        <dbReference type="ARBA" id="ARBA00022989"/>
    </source>
</evidence>
<dbReference type="Pfam" id="PF03717">
    <property type="entry name" value="PBP_dimer"/>
    <property type="match status" value="1"/>
</dbReference>
<evidence type="ECO:0000256" key="1">
    <source>
        <dbReference type="ARBA" id="ARBA00004167"/>
    </source>
</evidence>
<feature type="non-terminal residue" evidence="13">
    <location>
        <position position="573"/>
    </location>
</feature>
<proteinExistence type="predicted"/>
<evidence type="ECO:0000313" key="13">
    <source>
        <dbReference type="EMBL" id="PIP56098.1"/>
    </source>
</evidence>
<keyword evidence="4 10" id="KW-0812">Transmembrane</keyword>
<evidence type="ECO:0000256" key="5">
    <source>
        <dbReference type="ARBA" id="ARBA00022960"/>
    </source>
</evidence>
<reference evidence="13 14" key="1">
    <citation type="submission" date="2017-09" db="EMBL/GenBank/DDBJ databases">
        <title>Depth-based differentiation of microbial function through sediment-hosted aquifers and enrichment of novel symbionts in the deep terrestrial subsurface.</title>
        <authorList>
            <person name="Probst A.J."/>
            <person name="Ladd B."/>
            <person name="Jarett J.K."/>
            <person name="Geller-Mcgrath D.E."/>
            <person name="Sieber C.M."/>
            <person name="Emerson J.B."/>
            <person name="Anantharaman K."/>
            <person name="Thomas B.C."/>
            <person name="Malmstrom R."/>
            <person name="Stieglmeier M."/>
            <person name="Klingl A."/>
            <person name="Woyke T."/>
            <person name="Ryan C.M."/>
            <person name="Banfield J.F."/>
        </authorList>
    </citation>
    <scope>NUCLEOTIDE SEQUENCE [LARGE SCALE GENOMIC DNA]</scope>
    <source>
        <strain evidence="13">CG22_combo_CG10-13_8_21_14_all_39_12</strain>
    </source>
</reference>
<dbReference type="InterPro" id="IPR005311">
    <property type="entry name" value="PBP_dimer"/>
</dbReference>